<protein>
    <recommendedName>
        <fullName evidence="2">aspartate ammonia-lyase</fullName>
        <ecNumber evidence="2">4.3.1.1</ecNumber>
    </recommendedName>
</protein>
<dbReference type="Pfam" id="PF00206">
    <property type="entry name" value="Lyase_1"/>
    <property type="match status" value="1"/>
</dbReference>
<dbReference type="EC" id="4.3.1.1" evidence="2"/>
<dbReference type="PRINTS" id="PR00145">
    <property type="entry name" value="ARGSUCLYASE"/>
</dbReference>
<dbReference type="FunFam" id="1.10.275.10:FF:000001">
    <property type="entry name" value="Fumarate hydratase, mitochondrial"/>
    <property type="match status" value="1"/>
</dbReference>
<gene>
    <name evidence="7" type="ORF">SAMN04488692_12217</name>
</gene>
<comment type="catalytic activity">
    <reaction evidence="1">
        <text>L-aspartate = fumarate + NH4(+)</text>
        <dbReference type="Rhea" id="RHEA:16601"/>
        <dbReference type="ChEBI" id="CHEBI:28938"/>
        <dbReference type="ChEBI" id="CHEBI:29806"/>
        <dbReference type="ChEBI" id="CHEBI:29991"/>
        <dbReference type="EC" id="4.3.1.1"/>
    </reaction>
</comment>
<evidence type="ECO:0000256" key="3">
    <source>
        <dbReference type="ARBA" id="ARBA00022605"/>
    </source>
</evidence>
<keyword evidence="3" id="KW-0028">Amino-acid biosynthesis</keyword>
<dbReference type="Gene3D" id="1.20.200.10">
    <property type="entry name" value="Fumarase/aspartase (Central domain)"/>
    <property type="match status" value="1"/>
</dbReference>
<dbReference type="InterPro" id="IPR024083">
    <property type="entry name" value="Fumarase/histidase_N"/>
</dbReference>
<reference evidence="7 8" key="1">
    <citation type="submission" date="2016-10" db="EMBL/GenBank/DDBJ databases">
        <authorList>
            <person name="de Groot N.N."/>
        </authorList>
    </citation>
    <scope>NUCLEOTIDE SEQUENCE [LARGE SCALE GENOMIC DNA]</scope>
    <source>
        <strain evidence="7 8">SLAS-1</strain>
    </source>
</reference>
<dbReference type="FunFam" id="1.20.200.10:FF:000001">
    <property type="entry name" value="Fumarate hydratase, mitochondrial"/>
    <property type="match status" value="1"/>
</dbReference>
<evidence type="ECO:0000256" key="4">
    <source>
        <dbReference type="ARBA" id="ARBA00023239"/>
    </source>
</evidence>
<dbReference type="RefSeq" id="WP_089761444.1">
    <property type="nucleotide sequence ID" value="NZ_FNGO01000022.1"/>
</dbReference>
<dbReference type="PANTHER" id="PTHR42696">
    <property type="entry name" value="ASPARTATE AMMONIA-LYASE"/>
    <property type="match status" value="1"/>
</dbReference>
<dbReference type="STRING" id="321763.SAMN04488692_12217"/>
<feature type="domain" description="Fumarase C C-terminal" evidence="6">
    <location>
        <begin position="406"/>
        <end position="459"/>
    </location>
</feature>
<accession>A0A1G9RJ90</accession>
<dbReference type="InterPro" id="IPR000362">
    <property type="entry name" value="Fumarate_lyase_fam"/>
</dbReference>
<dbReference type="GO" id="GO:0008652">
    <property type="term" value="P:amino acid biosynthetic process"/>
    <property type="evidence" value="ECO:0007669"/>
    <property type="project" value="UniProtKB-KW"/>
</dbReference>
<dbReference type="GO" id="GO:0006531">
    <property type="term" value="P:aspartate metabolic process"/>
    <property type="evidence" value="ECO:0007669"/>
    <property type="project" value="TreeGrafter"/>
</dbReference>
<keyword evidence="8" id="KW-1185">Reference proteome</keyword>
<proteinExistence type="predicted"/>
<sequence>MESRIEEDSIGKKEIPAGAYYGVHSLRAAENFQITDLNIHPRLVRSLAKIKKAAAITNSRIGLLEDSRAEAISQACDEVIGGAYRDQFIVDAVQGGAGTSINMNMNEVLANRAIEILGGEKGDYDVVHPNNDVNMGQSTNDVIPTAAKITTISMLEEVVERVEALHEALDEKGDEFDEIIKMGRTQLQDAVPIRLGQEFKAYATAVRRDRRRIEETIEDLKVINLGATAVGTGLNADQNYFDIVTRVLKDITALDLTQAEDLIDATQNVDAFVGVSSSLKTCVSNLSKIASDLRLMSSGPRTGLNEINLPAVQAGSSIMPGKVNPVIPEVINQIAYHIMGSDATITKAAEAGQLELNVMQPVIMYNLFQAIEMLRKGLETFVENCIKGIEANAERCEELVDSSVGIITAISPHIGYETAARIAKRALDEDRSVREVILEEEILDEAKLEKILNPYEMTEPGIAGRDILNEEEE</sequence>
<dbReference type="InterPro" id="IPR022761">
    <property type="entry name" value="Fumarate_lyase_N"/>
</dbReference>
<evidence type="ECO:0000313" key="8">
    <source>
        <dbReference type="Proteomes" id="UP000199476"/>
    </source>
</evidence>
<dbReference type="Gene3D" id="1.10.40.30">
    <property type="entry name" value="Fumarase/aspartase (C-terminal domain)"/>
    <property type="match status" value="1"/>
</dbReference>
<dbReference type="PANTHER" id="PTHR42696:SF2">
    <property type="entry name" value="ASPARTATE AMMONIA-LYASE"/>
    <property type="match status" value="1"/>
</dbReference>
<dbReference type="InterPro" id="IPR008948">
    <property type="entry name" value="L-Aspartase-like"/>
</dbReference>
<dbReference type="PRINTS" id="PR00149">
    <property type="entry name" value="FUMRATELYASE"/>
</dbReference>
<evidence type="ECO:0000256" key="1">
    <source>
        <dbReference type="ARBA" id="ARBA00001494"/>
    </source>
</evidence>
<dbReference type="AlphaFoldDB" id="A0A1G9RJ90"/>
<dbReference type="EMBL" id="FNGO01000022">
    <property type="protein sequence ID" value="SDM22957.1"/>
    <property type="molecule type" value="Genomic_DNA"/>
</dbReference>
<dbReference type="Gene3D" id="1.10.275.10">
    <property type="entry name" value="Fumarase/aspartase (N-terminal domain)"/>
    <property type="match status" value="1"/>
</dbReference>
<dbReference type="PROSITE" id="PS00163">
    <property type="entry name" value="FUMARATE_LYASES"/>
    <property type="match status" value="1"/>
</dbReference>
<dbReference type="CDD" id="cd01357">
    <property type="entry name" value="Aspartase"/>
    <property type="match status" value="1"/>
</dbReference>
<dbReference type="OrthoDB" id="9802809at2"/>
<evidence type="ECO:0000313" key="7">
    <source>
        <dbReference type="EMBL" id="SDM22957.1"/>
    </source>
</evidence>
<dbReference type="InterPro" id="IPR020557">
    <property type="entry name" value="Fumarate_lyase_CS"/>
</dbReference>
<evidence type="ECO:0000259" key="6">
    <source>
        <dbReference type="Pfam" id="PF10415"/>
    </source>
</evidence>
<dbReference type="Pfam" id="PF10415">
    <property type="entry name" value="FumaraseC_C"/>
    <property type="match status" value="1"/>
</dbReference>
<evidence type="ECO:0000256" key="2">
    <source>
        <dbReference type="ARBA" id="ARBA00012992"/>
    </source>
</evidence>
<feature type="domain" description="Fumarate lyase N-terminal" evidence="5">
    <location>
        <begin position="11"/>
        <end position="340"/>
    </location>
</feature>
<dbReference type="SUPFAM" id="SSF48557">
    <property type="entry name" value="L-aspartase-like"/>
    <property type="match status" value="1"/>
</dbReference>
<organism evidence="7 8">
    <name type="scientific">Halarsenatibacter silvermanii</name>
    <dbReference type="NCBI Taxonomy" id="321763"/>
    <lineage>
        <taxon>Bacteria</taxon>
        <taxon>Bacillati</taxon>
        <taxon>Bacillota</taxon>
        <taxon>Clostridia</taxon>
        <taxon>Halanaerobiales</taxon>
        <taxon>Halarsenatibacteraceae</taxon>
        <taxon>Halarsenatibacter</taxon>
    </lineage>
</organism>
<dbReference type="Proteomes" id="UP000199476">
    <property type="component" value="Unassembled WGS sequence"/>
</dbReference>
<dbReference type="InterPro" id="IPR051546">
    <property type="entry name" value="Aspartate_Ammonia-Lyase"/>
</dbReference>
<name>A0A1G9RJ90_9FIRM</name>
<dbReference type="InterPro" id="IPR018951">
    <property type="entry name" value="Fumarase_C_C"/>
</dbReference>
<dbReference type="NCBIfam" id="NF008909">
    <property type="entry name" value="PRK12273.1"/>
    <property type="match status" value="1"/>
</dbReference>
<dbReference type="FunFam" id="1.10.40.30:FF:000002">
    <property type="entry name" value="Fumarate hydratase class II"/>
    <property type="match status" value="1"/>
</dbReference>
<keyword evidence="4 7" id="KW-0456">Lyase</keyword>
<dbReference type="GO" id="GO:0005829">
    <property type="term" value="C:cytosol"/>
    <property type="evidence" value="ECO:0007669"/>
    <property type="project" value="TreeGrafter"/>
</dbReference>
<evidence type="ECO:0000259" key="5">
    <source>
        <dbReference type="Pfam" id="PF00206"/>
    </source>
</evidence>
<dbReference type="GO" id="GO:0006099">
    <property type="term" value="P:tricarboxylic acid cycle"/>
    <property type="evidence" value="ECO:0007669"/>
    <property type="project" value="InterPro"/>
</dbReference>
<dbReference type="GO" id="GO:0008797">
    <property type="term" value="F:aspartate ammonia-lyase activity"/>
    <property type="evidence" value="ECO:0007669"/>
    <property type="project" value="UniProtKB-EC"/>
</dbReference>